<reference evidence="2" key="1">
    <citation type="submission" date="2022-11" db="EMBL/GenBank/DDBJ databases">
        <authorList>
            <person name="Kikuchi T."/>
        </authorList>
    </citation>
    <scope>NUCLEOTIDE SEQUENCE</scope>
    <source>
        <strain evidence="2">PS1010</strain>
    </source>
</reference>
<feature type="transmembrane region" description="Helical" evidence="1">
    <location>
        <begin position="135"/>
        <end position="158"/>
    </location>
</feature>
<evidence type="ECO:0000313" key="3">
    <source>
        <dbReference type="Proteomes" id="UP001152747"/>
    </source>
</evidence>
<dbReference type="OrthoDB" id="5872645at2759"/>
<sequence length="202" mass="23796">MKWLYSISIFGNLLYNCFVLKCIFTRTTKHVGIDELLIDVFSCTSKWSNWNAAIYTTLDFLVMFSSMFYICILISVRSITRLASSLMKNRPEKVIIYQTLVLLIVKLLCIPTIFMIFQYLKKFEFVSWNGILNMIYYPLFFIDVLTTPIVFQITYIFCNKTNLEALLKMNFRKLKTWRAICCGINSNDVEDYHESYILSNTT</sequence>
<proteinExistence type="predicted"/>
<dbReference type="Pfam" id="PF10325">
    <property type="entry name" value="7TM_GPCR_Srz"/>
    <property type="match status" value="1"/>
</dbReference>
<dbReference type="Proteomes" id="UP001152747">
    <property type="component" value="Unassembled WGS sequence"/>
</dbReference>
<evidence type="ECO:0000256" key="1">
    <source>
        <dbReference type="SAM" id="Phobius"/>
    </source>
</evidence>
<keyword evidence="1" id="KW-1133">Transmembrane helix</keyword>
<feature type="transmembrane region" description="Helical" evidence="1">
    <location>
        <begin position="95"/>
        <end position="120"/>
    </location>
</feature>
<keyword evidence="1" id="KW-0472">Membrane</keyword>
<evidence type="ECO:0008006" key="4">
    <source>
        <dbReference type="Google" id="ProtNLM"/>
    </source>
</evidence>
<dbReference type="PANTHER" id="PTHR31720">
    <property type="entry name" value="SERPENTINE RECEPTOR, CLASS Z-RELATED"/>
    <property type="match status" value="1"/>
</dbReference>
<evidence type="ECO:0000313" key="2">
    <source>
        <dbReference type="EMBL" id="CAI5450561.1"/>
    </source>
</evidence>
<dbReference type="PANTHER" id="PTHR31720:SF4">
    <property type="entry name" value="SERPENTINE RECEPTOR, CLASS Z"/>
    <property type="match status" value="1"/>
</dbReference>
<organism evidence="2 3">
    <name type="scientific">Caenorhabditis angaria</name>
    <dbReference type="NCBI Taxonomy" id="860376"/>
    <lineage>
        <taxon>Eukaryota</taxon>
        <taxon>Metazoa</taxon>
        <taxon>Ecdysozoa</taxon>
        <taxon>Nematoda</taxon>
        <taxon>Chromadorea</taxon>
        <taxon>Rhabditida</taxon>
        <taxon>Rhabditina</taxon>
        <taxon>Rhabditomorpha</taxon>
        <taxon>Rhabditoidea</taxon>
        <taxon>Rhabditidae</taxon>
        <taxon>Peloderinae</taxon>
        <taxon>Caenorhabditis</taxon>
    </lineage>
</organism>
<accession>A0A9P1ISY4</accession>
<keyword evidence="3" id="KW-1185">Reference proteome</keyword>
<name>A0A9P1ISY4_9PELO</name>
<dbReference type="AlphaFoldDB" id="A0A9P1ISY4"/>
<comment type="caution">
    <text evidence="2">The sequence shown here is derived from an EMBL/GenBank/DDBJ whole genome shotgun (WGS) entry which is preliminary data.</text>
</comment>
<feature type="transmembrane region" description="Helical" evidence="1">
    <location>
        <begin position="52"/>
        <end position="74"/>
    </location>
</feature>
<keyword evidence="1" id="KW-0812">Transmembrane</keyword>
<dbReference type="InterPro" id="IPR018817">
    <property type="entry name" value="7TM_GPCR_serpentine_rcpt_Srz"/>
</dbReference>
<gene>
    <name evidence="2" type="ORF">CAMP_LOCUS13198</name>
</gene>
<protein>
    <recommendedName>
        <fullName evidence="4">Serpentine receptor class gamma</fullName>
    </recommendedName>
</protein>
<dbReference type="EMBL" id="CANHGI010000005">
    <property type="protein sequence ID" value="CAI5450561.1"/>
    <property type="molecule type" value="Genomic_DNA"/>
</dbReference>